<keyword evidence="2" id="KW-1185">Reference proteome</keyword>
<name>A0A1C4WEI5_MICEC</name>
<dbReference type="EMBL" id="LT607413">
    <property type="protein sequence ID" value="SCE94341.1"/>
    <property type="molecule type" value="Genomic_DNA"/>
</dbReference>
<organism evidence="1 2">
    <name type="scientific">Micromonospora echinospora</name>
    <name type="common">Micromonospora purpurea</name>
    <dbReference type="NCBI Taxonomy" id="1877"/>
    <lineage>
        <taxon>Bacteria</taxon>
        <taxon>Bacillati</taxon>
        <taxon>Actinomycetota</taxon>
        <taxon>Actinomycetes</taxon>
        <taxon>Micromonosporales</taxon>
        <taxon>Micromonosporaceae</taxon>
        <taxon>Micromonospora</taxon>
    </lineage>
</organism>
<dbReference type="InParanoid" id="A0A1C4WEI5"/>
<dbReference type="Proteomes" id="UP000198253">
    <property type="component" value="Chromosome I"/>
</dbReference>
<evidence type="ECO:0000313" key="1">
    <source>
        <dbReference type="EMBL" id="SCE94341.1"/>
    </source>
</evidence>
<protein>
    <submittedName>
        <fullName evidence="1">Uncharacterized protein</fullName>
    </submittedName>
</protein>
<evidence type="ECO:0000313" key="2">
    <source>
        <dbReference type="Proteomes" id="UP000198253"/>
    </source>
</evidence>
<dbReference type="AlphaFoldDB" id="A0A1C4WEI5"/>
<reference evidence="2" key="1">
    <citation type="submission" date="2016-06" db="EMBL/GenBank/DDBJ databases">
        <authorList>
            <person name="Varghese N."/>
            <person name="Submissions Spin"/>
        </authorList>
    </citation>
    <scope>NUCLEOTIDE SEQUENCE [LARGE SCALE GENOMIC DNA]</scope>
    <source>
        <strain evidence="2">DSM 43816</strain>
    </source>
</reference>
<accession>A0A1C4WEI5</accession>
<sequence length="74" mass="8484">MARHAKSPTHDGLLRKFWPFRRRRTAPLDRLGPATIYPERRGAYHLAVGVAQVTYLPERPLLTLAGEYRAGLWS</sequence>
<gene>
    <name evidence="1" type="ORF">GA0070618_2093</name>
</gene>
<proteinExistence type="predicted"/>